<keyword evidence="3" id="KW-1185">Reference proteome</keyword>
<dbReference type="AlphaFoldDB" id="A0A975BEW8"/>
<gene>
    <name evidence="2" type="ORF">dnm_004500</name>
</gene>
<feature type="compositionally biased region" description="Basic and acidic residues" evidence="1">
    <location>
        <begin position="1"/>
        <end position="37"/>
    </location>
</feature>
<accession>A0A975BEW8</accession>
<evidence type="ECO:0000313" key="3">
    <source>
        <dbReference type="Proteomes" id="UP000663722"/>
    </source>
</evidence>
<evidence type="ECO:0000256" key="1">
    <source>
        <dbReference type="SAM" id="MobiDB-lite"/>
    </source>
</evidence>
<sequence length="75" mass="8155">MRTVSERDEDKNQVDVERHGISSEKAGHAFSDADRVAAGDPVHSSGEERFLRIGKVGRGMQGCSSGKHLTINFSI</sequence>
<evidence type="ECO:0000313" key="2">
    <source>
        <dbReference type="EMBL" id="QTA84454.1"/>
    </source>
</evidence>
<name>A0A975BEW8_9BACT</name>
<dbReference type="Proteomes" id="UP000663722">
    <property type="component" value="Chromosome"/>
</dbReference>
<dbReference type="KEGG" id="dmm:dnm_004500"/>
<reference evidence="2" key="1">
    <citation type="journal article" date="2021" name="Microb. Physiol.">
        <title>Proteogenomic Insights into the Physiology of Marine, Sulfate-Reducing, Filamentous Desulfonema limicola and Desulfonema magnum.</title>
        <authorList>
            <person name="Schnaars V."/>
            <person name="Wohlbrand L."/>
            <person name="Scheve S."/>
            <person name="Hinrichs C."/>
            <person name="Reinhardt R."/>
            <person name="Rabus R."/>
        </authorList>
    </citation>
    <scope>NUCLEOTIDE SEQUENCE</scope>
    <source>
        <strain evidence="2">4be13</strain>
    </source>
</reference>
<dbReference type="InterPro" id="IPR038573">
    <property type="entry name" value="BrnT_sf"/>
</dbReference>
<organism evidence="2 3">
    <name type="scientific">Desulfonema magnum</name>
    <dbReference type="NCBI Taxonomy" id="45655"/>
    <lineage>
        <taxon>Bacteria</taxon>
        <taxon>Pseudomonadati</taxon>
        <taxon>Thermodesulfobacteriota</taxon>
        <taxon>Desulfobacteria</taxon>
        <taxon>Desulfobacterales</taxon>
        <taxon>Desulfococcaceae</taxon>
        <taxon>Desulfonema</taxon>
    </lineage>
</organism>
<proteinExistence type="predicted"/>
<dbReference type="Gene3D" id="3.10.450.530">
    <property type="entry name" value="Ribonuclease toxin, BrnT, of type II toxin-antitoxin system"/>
    <property type="match status" value="1"/>
</dbReference>
<dbReference type="RefSeq" id="WP_207680934.1">
    <property type="nucleotide sequence ID" value="NZ_CP061800.1"/>
</dbReference>
<feature type="region of interest" description="Disordered" evidence="1">
    <location>
        <begin position="1"/>
        <end position="44"/>
    </location>
</feature>
<dbReference type="EMBL" id="CP061800">
    <property type="protein sequence ID" value="QTA84454.1"/>
    <property type="molecule type" value="Genomic_DNA"/>
</dbReference>
<protein>
    <submittedName>
        <fullName evidence="2">Toxin component type II BrnT domain-containing protein</fullName>
    </submittedName>
</protein>